<gene>
    <name evidence="1" type="ORF">AN619_00580</name>
</gene>
<dbReference type="Proteomes" id="UP000070456">
    <property type="component" value="Unassembled WGS sequence"/>
</dbReference>
<organism evidence="1 2">
    <name type="scientific">Thermotalea metallivorans</name>
    <dbReference type="NCBI Taxonomy" id="520762"/>
    <lineage>
        <taxon>Bacteria</taxon>
        <taxon>Bacillati</taxon>
        <taxon>Bacillota</taxon>
        <taxon>Clostridia</taxon>
        <taxon>Peptostreptococcales</taxon>
        <taxon>Thermotaleaceae</taxon>
        <taxon>Thermotalea</taxon>
    </lineage>
</organism>
<dbReference type="InterPro" id="IPR004027">
    <property type="entry name" value="SEC_C_motif"/>
</dbReference>
<accession>A0A140LEC4</accession>
<dbReference type="NCBIfam" id="NF004088">
    <property type="entry name" value="PRK05590.1"/>
    <property type="match status" value="1"/>
</dbReference>
<dbReference type="AlphaFoldDB" id="A0A140LEC4"/>
<evidence type="ECO:0008006" key="3">
    <source>
        <dbReference type="Google" id="ProtNLM"/>
    </source>
</evidence>
<comment type="caution">
    <text evidence="1">The sequence shown here is derived from an EMBL/GenBank/DDBJ whole genome shotgun (WGS) entry which is preliminary data.</text>
</comment>
<dbReference type="PATRIC" id="fig|520762.4.peg.68"/>
<name>A0A140LEC4_9FIRM</name>
<dbReference type="STRING" id="520762.AN619_00580"/>
<proteinExistence type="predicted"/>
<protein>
    <recommendedName>
        <fullName evidence="3">Protein translocase subunit SecA</fullName>
    </recommendedName>
</protein>
<evidence type="ECO:0000313" key="1">
    <source>
        <dbReference type="EMBL" id="KXG78899.1"/>
    </source>
</evidence>
<evidence type="ECO:0000313" key="2">
    <source>
        <dbReference type="Proteomes" id="UP000070456"/>
    </source>
</evidence>
<sequence length="165" mass="19210">MSLYSAWTQIAFGNKNQEVEIAFWKEFCGAEKSFYEYILENYQRVTEGTVKEFAEQLGTSNEFVMGFLDGINDSLVNPLTLEEITEDSLVKLEIDFEKLYYNMHEAKADYLYTLPQWEPILTQEKRKEIEKAQKRSKIVVKEEKIGRNEPCPCGSGKKYKKCCGQ</sequence>
<dbReference type="EMBL" id="LOEE01000003">
    <property type="protein sequence ID" value="KXG78899.1"/>
    <property type="molecule type" value="Genomic_DNA"/>
</dbReference>
<dbReference type="PANTHER" id="PTHR33747">
    <property type="entry name" value="UPF0225 PROTEIN SCO1677"/>
    <property type="match status" value="1"/>
</dbReference>
<dbReference type="Gene3D" id="1.10.10.10">
    <property type="entry name" value="Winged helix-like DNA-binding domain superfamily/Winged helix DNA-binding domain"/>
    <property type="match status" value="1"/>
</dbReference>
<dbReference type="Pfam" id="PF02810">
    <property type="entry name" value="SEC-C"/>
    <property type="match status" value="1"/>
</dbReference>
<dbReference type="RefSeq" id="WP_068553917.1">
    <property type="nucleotide sequence ID" value="NZ_LOEE01000003.1"/>
</dbReference>
<reference evidence="1 2" key="1">
    <citation type="submission" date="2015-12" db="EMBL/GenBank/DDBJ databases">
        <title>Draft genome sequence of the thermoanaerobe Thermotalea metallivorans, an isolate from the runoff channel of the Great Artesian Basin, Australia.</title>
        <authorList>
            <person name="Patel B.K."/>
        </authorList>
    </citation>
    <scope>NUCLEOTIDE SEQUENCE [LARGE SCALE GENOMIC DNA]</scope>
    <source>
        <strain evidence="1 2">B2-1</strain>
    </source>
</reference>
<dbReference type="Gene3D" id="3.10.450.50">
    <property type="match status" value="1"/>
</dbReference>
<dbReference type="SUPFAM" id="SSF103642">
    <property type="entry name" value="Sec-C motif"/>
    <property type="match status" value="1"/>
</dbReference>
<dbReference type="PANTHER" id="PTHR33747:SF1">
    <property type="entry name" value="ADENYLATE CYCLASE-ASSOCIATED CAP C-TERMINAL DOMAIN-CONTAINING PROTEIN"/>
    <property type="match status" value="1"/>
</dbReference>
<dbReference type="OrthoDB" id="5872at2"/>
<dbReference type="InterPro" id="IPR036388">
    <property type="entry name" value="WH-like_DNA-bd_sf"/>
</dbReference>
<keyword evidence="2" id="KW-1185">Reference proteome</keyword>